<keyword evidence="3" id="KW-1185">Reference proteome</keyword>
<accession>A0A9K3KW16</accession>
<reference evidence="2" key="2">
    <citation type="submission" date="2021-04" db="EMBL/GenBank/DDBJ databases">
        <authorList>
            <person name="Podell S."/>
        </authorList>
    </citation>
    <scope>NUCLEOTIDE SEQUENCE</scope>
    <source>
        <strain evidence="2">Hildebrandi</strain>
    </source>
</reference>
<dbReference type="Proteomes" id="UP000693970">
    <property type="component" value="Unassembled WGS sequence"/>
</dbReference>
<protein>
    <submittedName>
        <fullName evidence="2">Uncharacterized protein</fullName>
    </submittedName>
</protein>
<name>A0A9K3KW16_9STRA</name>
<gene>
    <name evidence="2" type="ORF">IV203_009523</name>
</gene>
<sequence length="81" mass="8946">MEHRLPTSNIKDEKLMAQWKLDGNSATPRGLFQRARKRWTAAGATAGGRDEDDAKSTASIDGTTREMTHTTDISTTQMLLP</sequence>
<dbReference type="EMBL" id="JAGRRH010000018">
    <property type="protein sequence ID" value="KAG7350163.1"/>
    <property type="molecule type" value="Genomic_DNA"/>
</dbReference>
<feature type="compositionally biased region" description="Polar residues" evidence="1">
    <location>
        <begin position="70"/>
        <end position="81"/>
    </location>
</feature>
<reference evidence="2" key="1">
    <citation type="journal article" date="2021" name="Sci. Rep.">
        <title>Diploid genomic architecture of Nitzschia inconspicua, an elite biomass production diatom.</title>
        <authorList>
            <person name="Oliver A."/>
            <person name="Podell S."/>
            <person name="Pinowska A."/>
            <person name="Traller J.C."/>
            <person name="Smith S.R."/>
            <person name="McClure R."/>
            <person name="Beliaev A."/>
            <person name="Bohutskyi P."/>
            <person name="Hill E.A."/>
            <person name="Rabines A."/>
            <person name="Zheng H."/>
            <person name="Allen L.Z."/>
            <person name="Kuo A."/>
            <person name="Grigoriev I.V."/>
            <person name="Allen A.E."/>
            <person name="Hazlebeck D."/>
            <person name="Allen E.E."/>
        </authorList>
    </citation>
    <scope>NUCLEOTIDE SEQUENCE</scope>
    <source>
        <strain evidence="2">Hildebrandi</strain>
    </source>
</reference>
<evidence type="ECO:0000313" key="3">
    <source>
        <dbReference type="Proteomes" id="UP000693970"/>
    </source>
</evidence>
<evidence type="ECO:0000313" key="2">
    <source>
        <dbReference type="EMBL" id="KAG7350163.1"/>
    </source>
</evidence>
<evidence type="ECO:0000256" key="1">
    <source>
        <dbReference type="SAM" id="MobiDB-lite"/>
    </source>
</evidence>
<organism evidence="2 3">
    <name type="scientific">Nitzschia inconspicua</name>
    <dbReference type="NCBI Taxonomy" id="303405"/>
    <lineage>
        <taxon>Eukaryota</taxon>
        <taxon>Sar</taxon>
        <taxon>Stramenopiles</taxon>
        <taxon>Ochrophyta</taxon>
        <taxon>Bacillariophyta</taxon>
        <taxon>Bacillariophyceae</taxon>
        <taxon>Bacillariophycidae</taxon>
        <taxon>Bacillariales</taxon>
        <taxon>Bacillariaceae</taxon>
        <taxon>Nitzschia</taxon>
    </lineage>
</organism>
<comment type="caution">
    <text evidence="2">The sequence shown here is derived from an EMBL/GenBank/DDBJ whole genome shotgun (WGS) entry which is preliminary data.</text>
</comment>
<dbReference type="AlphaFoldDB" id="A0A9K3KW16"/>
<feature type="region of interest" description="Disordered" evidence="1">
    <location>
        <begin position="39"/>
        <end position="81"/>
    </location>
</feature>
<proteinExistence type="predicted"/>